<reference evidence="1 2" key="1">
    <citation type="submission" date="2023-03" db="EMBL/GenBank/DDBJ databases">
        <title>Description of Hydrogenimonas sp. ISO32.</title>
        <authorList>
            <person name="Mino S."/>
            <person name="Fukazawa S."/>
            <person name="Sawabe T."/>
        </authorList>
    </citation>
    <scope>NUCLEOTIDE SEQUENCE [LARGE SCALE GENOMIC DNA]</scope>
    <source>
        <strain evidence="1 2">ISO32</strain>
    </source>
</reference>
<proteinExistence type="predicted"/>
<dbReference type="PANTHER" id="PTHR43737:SF1">
    <property type="entry name" value="DUF1501 DOMAIN-CONTAINING PROTEIN"/>
    <property type="match status" value="1"/>
</dbReference>
<dbReference type="PANTHER" id="PTHR43737">
    <property type="entry name" value="BLL7424 PROTEIN"/>
    <property type="match status" value="1"/>
</dbReference>
<name>A0ABM8FIE3_9BACT</name>
<dbReference type="Pfam" id="PF07394">
    <property type="entry name" value="DUF1501"/>
    <property type="match status" value="1"/>
</dbReference>
<dbReference type="InterPro" id="IPR010869">
    <property type="entry name" value="DUF1501"/>
</dbReference>
<dbReference type="Proteomes" id="UP001321445">
    <property type="component" value="Chromosome"/>
</dbReference>
<keyword evidence="2" id="KW-1185">Reference proteome</keyword>
<evidence type="ECO:0000313" key="1">
    <source>
        <dbReference type="EMBL" id="BDY12063.1"/>
    </source>
</evidence>
<dbReference type="EMBL" id="AP027370">
    <property type="protein sequence ID" value="BDY12063.1"/>
    <property type="molecule type" value="Genomic_DNA"/>
</dbReference>
<sequence length="388" mass="43546">MDRRDFIKLGTTAASALFFNSALFADVKRDNEKILILLELKGGNDGLNTIVPTGSEYTIYRNVRPTLALDRTDILPLDAKSGMHPSLQSLYPLWKSKTMAIVQGVGYPDPNRSHFKSIAIYNTATSDNHTHRGWIDRIFEPIRPDEAIFARGIAMGNRELGPLYGKRVRAVTMDSPKRYLKQAQIVEAIEKRTSHPMLSHIIDIENEIATTSKALESRLHGHCSTLTGFPKTKLGRDFKHIAQLIACGVRTPVYKVTHDGFDTHVNQKEKHGRRLKEFADAVASFENTMKTIGRWNDVVVMTYSEFGRRVAENGGRGTDHGTASVQFVFGGSVRGGFYGREPSLERLDKNGDLIYTTDFRSLYKNVALHCFGKTPDFLASYPFLNIFS</sequence>
<gene>
    <name evidence="1" type="ORF">HCR_03750</name>
</gene>
<organism evidence="1 2">
    <name type="scientific">Hydrogenimonas cancrithermarum</name>
    <dbReference type="NCBI Taxonomy" id="2993563"/>
    <lineage>
        <taxon>Bacteria</taxon>
        <taxon>Pseudomonadati</taxon>
        <taxon>Campylobacterota</taxon>
        <taxon>Epsilonproteobacteria</taxon>
        <taxon>Campylobacterales</taxon>
        <taxon>Hydrogenimonadaceae</taxon>
        <taxon>Hydrogenimonas</taxon>
    </lineage>
</organism>
<evidence type="ECO:0000313" key="2">
    <source>
        <dbReference type="Proteomes" id="UP001321445"/>
    </source>
</evidence>
<accession>A0ABM8FIE3</accession>
<dbReference type="RefSeq" id="WP_286337271.1">
    <property type="nucleotide sequence ID" value="NZ_AP027370.1"/>
</dbReference>
<protein>
    <recommendedName>
        <fullName evidence="3">DUF1501 domain-containing protein</fullName>
    </recommendedName>
</protein>
<evidence type="ECO:0008006" key="3">
    <source>
        <dbReference type="Google" id="ProtNLM"/>
    </source>
</evidence>